<dbReference type="PANTHER" id="PTHR43798">
    <property type="entry name" value="MONOACYLGLYCEROL LIPASE"/>
    <property type="match status" value="1"/>
</dbReference>
<feature type="domain" description="Serine aminopeptidase S33" evidence="2">
    <location>
        <begin position="8"/>
        <end position="237"/>
    </location>
</feature>
<evidence type="ECO:0000313" key="4">
    <source>
        <dbReference type="Proteomes" id="UP001245184"/>
    </source>
</evidence>
<sequence length="293" mass="32653">MSSRTGALLIHGLGGTQYDLGSMHKQLKRSGIETHSLTLPGHGMTPHALREVRAEDWIEAATRKYRELVQQYDTLHVIGMCMGALLATIVCAREQHRSGALVALAPPVYIDGWSTPWYRTLRYAIYLLPILSSRIRVEEGDPYGIKNESVRNVVKAKLERGESFHYRWVPLSCIREVDRLRRGVRRCVAEVACPVLVVHAREDELTSLRSARFIARQAPNVRVEVLENSYHMVCVDNDRAQVARSVLEFIAHAARPRASTDSAAALRHTATQMSARYCGNERSTAGTGAGIVA</sequence>
<dbReference type="InterPro" id="IPR012354">
    <property type="entry name" value="Esterase_lipase"/>
</dbReference>
<comment type="caution">
    <text evidence="3">The sequence shown here is derived from an EMBL/GenBank/DDBJ whole genome shotgun (WGS) entry which is preliminary data.</text>
</comment>
<evidence type="ECO:0000259" key="2">
    <source>
        <dbReference type="Pfam" id="PF12146"/>
    </source>
</evidence>
<feature type="site" description="Important for substrate specificity" evidence="1">
    <location>
        <position position="145"/>
    </location>
</feature>
<dbReference type="InterPro" id="IPR050266">
    <property type="entry name" value="AB_hydrolase_sf"/>
</dbReference>
<protein>
    <submittedName>
        <fullName evidence="3">Carboxylesterase</fullName>
        <ecNumber evidence="3">3.1.1.1</ecNumber>
    </submittedName>
</protein>
<organism evidence="3 4">
    <name type="scientific">Paraburkholderia graminis</name>
    <dbReference type="NCBI Taxonomy" id="60548"/>
    <lineage>
        <taxon>Bacteria</taxon>
        <taxon>Pseudomonadati</taxon>
        <taxon>Pseudomonadota</taxon>
        <taxon>Betaproteobacteria</taxon>
        <taxon>Burkholderiales</taxon>
        <taxon>Burkholderiaceae</taxon>
        <taxon>Paraburkholderia</taxon>
    </lineage>
</organism>
<dbReference type="PIRSF" id="PIRSF017388">
    <property type="entry name" value="Esterase_lipase"/>
    <property type="match status" value="1"/>
</dbReference>
<dbReference type="SUPFAM" id="SSF53474">
    <property type="entry name" value="alpha/beta-Hydrolases"/>
    <property type="match status" value="1"/>
</dbReference>
<dbReference type="RefSeq" id="WP_310035548.1">
    <property type="nucleotide sequence ID" value="NZ_JAVIZN010000003.1"/>
</dbReference>
<gene>
    <name evidence="3" type="ORF">QF025_006901</name>
</gene>
<dbReference type="Proteomes" id="UP001245184">
    <property type="component" value="Unassembled WGS sequence"/>
</dbReference>
<name>A0ABD5CTQ1_9BURK</name>
<dbReference type="GO" id="GO:0106435">
    <property type="term" value="F:carboxylesterase activity"/>
    <property type="evidence" value="ECO:0007669"/>
    <property type="project" value="UniProtKB-EC"/>
</dbReference>
<evidence type="ECO:0000313" key="3">
    <source>
        <dbReference type="EMBL" id="MDR6208100.1"/>
    </source>
</evidence>
<dbReference type="Pfam" id="PF12146">
    <property type="entry name" value="Hydrolase_4"/>
    <property type="match status" value="1"/>
</dbReference>
<reference evidence="3 4" key="1">
    <citation type="submission" date="2023-08" db="EMBL/GenBank/DDBJ databases">
        <title>Genome sequencing of plant associated microbes to promote plant fitness in Sorghum bicolor and Oryza sativa.</title>
        <authorList>
            <person name="Coleman-Derr D."/>
        </authorList>
    </citation>
    <scope>NUCLEOTIDE SEQUENCE [LARGE SCALE GENOMIC DNA]</scope>
    <source>
        <strain evidence="3 4">SLBN-33</strain>
    </source>
</reference>
<dbReference type="InterPro" id="IPR029058">
    <property type="entry name" value="AB_hydrolase_fold"/>
</dbReference>
<dbReference type="PANTHER" id="PTHR43798:SF33">
    <property type="entry name" value="HYDROLASE, PUTATIVE (AFU_ORTHOLOGUE AFUA_2G14860)-RELATED"/>
    <property type="match status" value="1"/>
</dbReference>
<evidence type="ECO:0000256" key="1">
    <source>
        <dbReference type="PIRSR" id="PIRSR017388-3"/>
    </source>
</evidence>
<proteinExistence type="predicted"/>
<dbReference type="Gene3D" id="3.40.50.1820">
    <property type="entry name" value="alpha/beta hydrolase"/>
    <property type="match status" value="1"/>
</dbReference>
<accession>A0ABD5CTQ1</accession>
<dbReference type="EC" id="3.1.1.1" evidence="3"/>
<dbReference type="AlphaFoldDB" id="A0ABD5CTQ1"/>
<keyword evidence="3" id="KW-0378">Hydrolase</keyword>
<dbReference type="EMBL" id="JAVIZN010000003">
    <property type="protein sequence ID" value="MDR6208100.1"/>
    <property type="molecule type" value="Genomic_DNA"/>
</dbReference>
<dbReference type="InterPro" id="IPR022742">
    <property type="entry name" value="Hydrolase_4"/>
</dbReference>